<sequence>MNNKQREPFKEAKIPDWRIIERYNKDGKYNTY</sequence>
<organism evidence="1">
    <name type="scientific">Siphoviridae sp. ctrgt10</name>
    <dbReference type="NCBI Taxonomy" id="2826479"/>
    <lineage>
        <taxon>Viruses</taxon>
        <taxon>Duplodnaviria</taxon>
        <taxon>Heunggongvirae</taxon>
        <taxon>Uroviricota</taxon>
        <taxon>Caudoviricetes</taxon>
    </lineage>
</organism>
<proteinExistence type="predicted"/>
<reference evidence="1" key="1">
    <citation type="journal article" date="2021" name="Proc. Natl. Acad. Sci. U.S.A.">
        <title>A Catalog of Tens of Thousands of Viruses from Human Metagenomes Reveals Hidden Associations with Chronic Diseases.</title>
        <authorList>
            <person name="Tisza M.J."/>
            <person name="Buck C.B."/>
        </authorList>
    </citation>
    <scope>NUCLEOTIDE SEQUENCE</scope>
    <source>
        <strain evidence="1">Ctrgt10</strain>
    </source>
</reference>
<accession>A0A8S5M760</accession>
<evidence type="ECO:0000313" key="1">
    <source>
        <dbReference type="EMBL" id="DAD78141.1"/>
    </source>
</evidence>
<protein>
    <submittedName>
        <fullName evidence="1">Uncharacterized protein</fullName>
    </submittedName>
</protein>
<name>A0A8S5M760_9CAUD</name>
<dbReference type="EMBL" id="BK014839">
    <property type="protein sequence ID" value="DAD78141.1"/>
    <property type="molecule type" value="Genomic_DNA"/>
</dbReference>